<dbReference type="Pfam" id="PF00932">
    <property type="entry name" value="LTD"/>
    <property type="match status" value="2"/>
</dbReference>
<reference evidence="6" key="1">
    <citation type="submission" date="2017-09" db="EMBL/GenBank/DDBJ databases">
        <title>Depth-based differentiation of microbial function through sediment-hosted aquifers and enrichment of novel symbionts in the deep terrestrial subsurface.</title>
        <authorList>
            <person name="Probst A.J."/>
            <person name="Ladd B."/>
            <person name="Jarett J.K."/>
            <person name="Geller-Mcgrath D.E."/>
            <person name="Sieber C.M.K."/>
            <person name="Emerson J.B."/>
            <person name="Anantharaman K."/>
            <person name="Thomas B.C."/>
            <person name="Malmstrom R."/>
            <person name="Stieglmeier M."/>
            <person name="Klingl A."/>
            <person name="Woyke T."/>
            <person name="Ryan C.M."/>
            <person name="Banfield J.F."/>
        </authorList>
    </citation>
    <scope>NUCLEOTIDE SEQUENCE [LARGE SCALE GENOMIC DNA]</scope>
</reference>
<keyword evidence="2" id="KW-0472">Membrane</keyword>
<dbReference type="InterPro" id="IPR035986">
    <property type="entry name" value="PKD_dom_sf"/>
</dbReference>
<dbReference type="EMBL" id="PEZP01000008">
    <property type="protein sequence ID" value="PIT98402.1"/>
    <property type="molecule type" value="Genomic_DNA"/>
</dbReference>
<dbReference type="InterPro" id="IPR001322">
    <property type="entry name" value="Lamin_tail_dom"/>
</dbReference>
<proteinExistence type="predicted"/>
<dbReference type="InterPro" id="IPR013783">
    <property type="entry name" value="Ig-like_fold"/>
</dbReference>
<sequence length="679" mass="70461">MEGYSHSVHILLMRLAAAVFLSAFFLLGLPLLASAAEPAVVINEVMWDGDEYLEFYNSTGGVISLEGWTLIRQKNDGEPEKTITTFDEEAYIAAGGYFLIVRKEEAVTVPADLVTSSLILVNSGELVVLRDAAGQLIDQANQFDAWFAGKDTTVGVSMERTDAAAAGTAVGGWHTSTGALGGRFGTPGAANSEPKVNEPPEAVLGGAAAGATGEELLFTAEDSADPDGDKLTYTWTFGDGQTAAGFTAAHSYTAAGTYTVQVTVTDASGLTAEAAREVEITVPVYSAALVINEMLPNPVGSDTAAEFIELYNSGAAAVDLAGWQLDDADGGSAPYTFGTGVQVPAGGYRVFLRSQTGLALNNTGDTVRLFDPSGESKASAVYSGGAEGQSYNRTSDGYAWSETVTPGAANEITAAAADEEEDEEDAAADSTEGTTSGSVAGSQAIVVPLAKVRDMEPGTTVTVTGVVSVPPGVLGKYIMYVAGSGIQVYLSREAWPQFKLGDTVQLTGELSSIRGEARIKLAGIGDVQLQRAGDPPEPHAVKTGEVDEALEGWLVTIQGAVSETSGDTFYVDDGSGAVKVSITESSGIAKPAMKKGAAVTITGVVSETTSGYRILPRFQEDVRLGRVAGLKSFPATGMRQGYSRQAGLLFARQAGLLVALACAALMLLSARRAREPLVT</sequence>
<dbReference type="SUPFAM" id="SSF101756">
    <property type="entry name" value="Hypothetical protein YgiW"/>
    <property type="match status" value="1"/>
</dbReference>
<dbReference type="SUPFAM" id="SSF49299">
    <property type="entry name" value="PKD domain"/>
    <property type="match status" value="1"/>
</dbReference>
<dbReference type="InterPro" id="IPR036415">
    <property type="entry name" value="Lamin_tail_dom_sf"/>
</dbReference>
<keyword evidence="2" id="KW-0812">Transmembrane</keyword>
<dbReference type="InterPro" id="IPR012340">
    <property type="entry name" value="NA-bd_OB-fold"/>
</dbReference>
<evidence type="ECO:0000259" key="3">
    <source>
        <dbReference type="PROSITE" id="PS50093"/>
    </source>
</evidence>
<protein>
    <recommendedName>
        <fullName evidence="7">PKD domain-containing protein</fullName>
    </recommendedName>
</protein>
<evidence type="ECO:0000313" key="5">
    <source>
        <dbReference type="EMBL" id="PIT98402.1"/>
    </source>
</evidence>
<organism evidence="5 6">
    <name type="scientific">Candidatus Andersenbacteria bacterium CG10_big_fil_rev_8_21_14_0_10_54_11</name>
    <dbReference type="NCBI Taxonomy" id="1974485"/>
    <lineage>
        <taxon>Bacteria</taxon>
        <taxon>Candidatus Anderseniibacteriota</taxon>
    </lineage>
</organism>
<dbReference type="Gene3D" id="2.40.50.140">
    <property type="entry name" value="Nucleic acid-binding proteins"/>
    <property type="match status" value="1"/>
</dbReference>
<dbReference type="SUPFAM" id="SSF74853">
    <property type="entry name" value="Lamin A/C globular tail domain"/>
    <property type="match status" value="2"/>
</dbReference>
<evidence type="ECO:0000256" key="2">
    <source>
        <dbReference type="SAM" id="Phobius"/>
    </source>
</evidence>
<dbReference type="Gene3D" id="2.60.40.10">
    <property type="entry name" value="Immunoglobulins"/>
    <property type="match status" value="1"/>
</dbReference>
<evidence type="ECO:0000313" key="6">
    <source>
        <dbReference type="Proteomes" id="UP000230731"/>
    </source>
</evidence>
<feature type="domain" description="LTD" evidence="4">
    <location>
        <begin position="283"/>
        <end position="386"/>
    </location>
</feature>
<dbReference type="Proteomes" id="UP000230731">
    <property type="component" value="Unassembled WGS sequence"/>
</dbReference>
<dbReference type="PROSITE" id="PS51841">
    <property type="entry name" value="LTD"/>
    <property type="match status" value="2"/>
</dbReference>
<comment type="caution">
    <text evidence="5">The sequence shown here is derived from an EMBL/GenBank/DDBJ whole genome shotgun (WGS) entry which is preliminary data.</text>
</comment>
<dbReference type="Gene3D" id="2.60.40.1260">
    <property type="entry name" value="Lamin Tail domain"/>
    <property type="match status" value="2"/>
</dbReference>
<dbReference type="PROSITE" id="PS50093">
    <property type="entry name" value="PKD"/>
    <property type="match status" value="1"/>
</dbReference>
<gene>
    <name evidence="5" type="ORF">COT71_00730</name>
</gene>
<feature type="transmembrane region" description="Helical" evidence="2">
    <location>
        <begin position="649"/>
        <end position="668"/>
    </location>
</feature>
<evidence type="ECO:0000259" key="4">
    <source>
        <dbReference type="PROSITE" id="PS51841"/>
    </source>
</evidence>
<keyword evidence="2" id="KW-1133">Transmembrane helix</keyword>
<name>A0A2M6X006_9BACT</name>
<feature type="domain" description="PKD" evidence="3">
    <location>
        <begin position="199"/>
        <end position="287"/>
    </location>
</feature>
<evidence type="ECO:0008006" key="7">
    <source>
        <dbReference type="Google" id="ProtNLM"/>
    </source>
</evidence>
<feature type="region of interest" description="Disordered" evidence="1">
    <location>
        <begin position="416"/>
        <end position="439"/>
    </location>
</feature>
<feature type="domain" description="LTD" evidence="4">
    <location>
        <begin position="31"/>
        <end position="145"/>
    </location>
</feature>
<evidence type="ECO:0000256" key="1">
    <source>
        <dbReference type="SAM" id="MobiDB-lite"/>
    </source>
</evidence>
<dbReference type="SMART" id="SM00089">
    <property type="entry name" value="PKD"/>
    <property type="match status" value="1"/>
</dbReference>
<feature type="compositionally biased region" description="Acidic residues" evidence="1">
    <location>
        <begin position="417"/>
        <end position="427"/>
    </location>
</feature>
<dbReference type="CDD" id="cd00146">
    <property type="entry name" value="PKD"/>
    <property type="match status" value="1"/>
</dbReference>
<feature type="compositionally biased region" description="Low complexity" evidence="1">
    <location>
        <begin position="428"/>
        <end position="438"/>
    </location>
</feature>
<dbReference type="InterPro" id="IPR022409">
    <property type="entry name" value="PKD/Chitinase_dom"/>
</dbReference>
<dbReference type="Pfam" id="PF18911">
    <property type="entry name" value="PKD_4"/>
    <property type="match status" value="1"/>
</dbReference>
<dbReference type="InterPro" id="IPR000601">
    <property type="entry name" value="PKD_dom"/>
</dbReference>
<accession>A0A2M6X006</accession>
<dbReference type="InterPro" id="IPR036700">
    <property type="entry name" value="BOBF_sf"/>
</dbReference>
<feature type="region of interest" description="Disordered" evidence="1">
    <location>
        <begin position="378"/>
        <end position="399"/>
    </location>
</feature>
<dbReference type="AlphaFoldDB" id="A0A2M6X006"/>